<keyword evidence="3" id="KW-1185">Reference proteome</keyword>
<dbReference type="EMBL" id="JAAOAQ010000277">
    <property type="protein sequence ID" value="KAF5557594.1"/>
    <property type="molecule type" value="Genomic_DNA"/>
</dbReference>
<accession>A0A8H5JLF9</accession>
<gene>
    <name evidence="2" type="ORF">FPHYL_7681</name>
</gene>
<proteinExistence type="predicted"/>
<protein>
    <submittedName>
        <fullName evidence="2">Uncharacterized protein</fullName>
    </submittedName>
</protein>
<feature type="compositionally biased region" description="Basic and acidic residues" evidence="1">
    <location>
        <begin position="60"/>
        <end position="80"/>
    </location>
</feature>
<organism evidence="2 3">
    <name type="scientific">Fusarium phyllophilum</name>
    <dbReference type="NCBI Taxonomy" id="47803"/>
    <lineage>
        <taxon>Eukaryota</taxon>
        <taxon>Fungi</taxon>
        <taxon>Dikarya</taxon>
        <taxon>Ascomycota</taxon>
        <taxon>Pezizomycotina</taxon>
        <taxon>Sordariomycetes</taxon>
        <taxon>Hypocreomycetidae</taxon>
        <taxon>Hypocreales</taxon>
        <taxon>Nectriaceae</taxon>
        <taxon>Fusarium</taxon>
        <taxon>Fusarium fujikuroi species complex</taxon>
    </lineage>
</organism>
<evidence type="ECO:0000256" key="1">
    <source>
        <dbReference type="SAM" id="MobiDB-lite"/>
    </source>
</evidence>
<dbReference type="AlphaFoldDB" id="A0A8H5JLF9"/>
<sequence length="80" mass="8397">MGFGDFFTRAVSVLDEDGIFGALDSLLSHAIPSVGPIIGNGVNAVQALFGQDSEETNSEDSLRVTEKTDSKPEVAAVKDI</sequence>
<evidence type="ECO:0000313" key="3">
    <source>
        <dbReference type="Proteomes" id="UP000582016"/>
    </source>
</evidence>
<feature type="region of interest" description="Disordered" evidence="1">
    <location>
        <begin position="53"/>
        <end position="80"/>
    </location>
</feature>
<evidence type="ECO:0000313" key="2">
    <source>
        <dbReference type="EMBL" id="KAF5557594.1"/>
    </source>
</evidence>
<reference evidence="2 3" key="1">
    <citation type="submission" date="2020-05" db="EMBL/GenBank/DDBJ databases">
        <title>Identification and distribution of gene clusters putatively required for synthesis of sphingolipid metabolism inhibitors in phylogenetically diverse species of the filamentous fungus Fusarium.</title>
        <authorList>
            <person name="Kim H.-S."/>
            <person name="Busman M."/>
            <person name="Brown D.W."/>
            <person name="Divon H."/>
            <person name="Uhlig S."/>
            <person name="Proctor R.H."/>
        </authorList>
    </citation>
    <scope>NUCLEOTIDE SEQUENCE [LARGE SCALE GENOMIC DNA]</scope>
    <source>
        <strain evidence="2 3">NRRL 13617</strain>
    </source>
</reference>
<name>A0A8H5JLF9_9HYPO</name>
<comment type="caution">
    <text evidence="2">The sequence shown here is derived from an EMBL/GenBank/DDBJ whole genome shotgun (WGS) entry which is preliminary data.</text>
</comment>
<dbReference type="Proteomes" id="UP000582016">
    <property type="component" value="Unassembled WGS sequence"/>
</dbReference>